<proteinExistence type="inferred from homology"/>
<reference evidence="10 11" key="1">
    <citation type="journal article" date="2018" name="New Phytol.">
        <title>Comparative genomics and transcriptomics depict ericoid mycorrhizal fungi as versatile saprotrophs and plant mutualists.</title>
        <authorList>
            <person name="Martino E."/>
            <person name="Morin E."/>
            <person name="Grelet G.A."/>
            <person name="Kuo A."/>
            <person name="Kohler A."/>
            <person name="Daghino S."/>
            <person name="Barry K.W."/>
            <person name="Cichocki N."/>
            <person name="Clum A."/>
            <person name="Dockter R.B."/>
            <person name="Hainaut M."/>
            <person name="Kuo R.C."/>
            <person name="LaButti K."/>
            <person name="Lindahl B.D."/>
            <person name="Lindquist E.A."/>
            <person name="Lipzen A."/>
            <person name="Khouja H.R."/>
            <person name="Magnuson J."/>
            <person name="Murat C."/>
            <person name="Ohm R.A."/>
            <person name="Singer S.W."/>
            <person name="Spatafora J.W."/>
            <person name="Wang M."/>
            <person name="Veneault-Fourrey C."/>
            <person name="Henrissat B."/>
            <person name="Grigoriev I.V."/>
            <person name="Martin F.M."/>
            <person name="Perotto S."/>
        </authorList>
    </citation>
    <scope>NUCLEOTIDE SEQUENCE [LARGE SCALE GENOMIC DNA]</scope>
    <source>
        <strain evidence="10 11">ATCC 22711</strain>
    </source>
</reference>
<keyword evidence="6 9" id="KW-0472">Membrane</keyword>
<evidence type="ECO:0000256" key="2">
    <source>
        <dbReference type="ARBA" id="ARBA00006434"/>
    </source>
</evidence>
<keyword evidence="5 9" id="KW-1133">Transmembrane helix</keyword>
<dbReference type="GO" id="GO:0005886">
    <property type="term" value="C:plasma membrane"/>
    <property type="evidence" value="ECO:0007669"/>
    <property type="project" value="TreeGrafter"/>
</dbReference>
<comment type="similarity">
    <text evidence="2 7">Belongs to the sodium:solute symporter (SSF) (TC 2.A.21) family.</text>
</comment>
<dbReference type="PANTHER" id="PTHR46154:SF4">
    <property type="entry name" value="UREA ACTIVE TRANSPORTER"/>
    <property type="match status" value="1"/>
</dbReference>
<dbReference type="PROSITE" id="PS50283">
    <property type="entry name" value="NA_SOLUT_SYMP_3"/>
    <property type="match status" value="1"/>
</dbReference>
<comment type="subcellular location">
    <subcellularLocation>
        <location evidence="1">Membrane</location>
        <topology evidence="1">Multi-pass membrane protein</topology>
    </subcellularLocation>
</comment>
<dbReference type="GO" id="GO:0015204">
    <property type="term" value="F:urea transmembrane transporter activity"/>
    <property type="evidence" value="ECO:0007669"/>
    <property type="project" value="InterPro"/>
</dbReference>
<evidence type="ECO:0000256" key="7">
    <source>
        <dbReference type="RuleBase" id="RU362091"/>
    </source>
</evidence>
<keyword evidence="11" id="KW-1185">Reference proteome</keyword>
<evidence type="ECO:0000256" key="5">
    <source>
        <dbReference type="ARBA" id="ARBA00022989"/>
    </source>
</evidence>
<feature type="transmembrane region" description="Helical" evidence="9">
    <location>
        <begin position="202"/>
        <end position="222"/>
    </location>
</feature>
<feature type="transmembrane region" description="Helical" evidence="9">
    <location>
        <begin position="497"/>
        <end position="518"/>
    </location>
</feature>
<dbReference type="CDD" id="cd11476">
    <property type="entry name" value="SLC5sbd_DUR3"/>
    <property type="match status" value="1"/>
</dbReference>
<evidence type="ECO:0000256" key="8">
    <source>
        <dbReference type="SAM" id="MobiDB-lite"/>
    </source>
</evidence>
<dbReference type="InterPro" id="IPR001734">
    <property type="entry name" value="Na/solute_symporter"/>
</dbReference>
<feature type="transmembrane region" description="Helical" evidence="9">
    <location>
        <begin position="93"/>
        <end position="113"/>
    </location>
</feature>
<dbReference type="EMBL" id="KZ679006">
    <property type="protein sequence ID" value="PSS28314.1"/>
    <property type="molecule type" value="Genomic_DNA"/>
</dbReference>
<dbReference type="AlphaFoldDB" id="A0A2T3BG15"/>
<keyword evidence="4 9" id="KW-0812">Transmembrane</keyword>
<organism evidence="10 11">
    <name type="scientific">Amorphotheca resinae ATCC 22711</name>
    <dbReference type="NCBI Taxonomy" id="857342"/>
    <lineage>
        <taxon>Eukaryota</taxon>
        <taxon>Fungi</taxon>
        <taxon>Dikarya</taxon>
        <taxon>Ascomycota</taxon>
        <taxon>Pezizomycotina</taxon>
        <taxon>Leotiomycetes</taxon>
        <taxon>Helotiales</taxon>
        <taxon>Amorphothecaceae</taxon>
        <taxon>Amorphotheca</taxon>
    </lineage>
</organism>
<accession>A0A2T3BG15</accession>
<feature type="transmembrane region" description="Helical" evidence="9">
    <location>
        <begin position="576"/>
        <end position="598"/>
    </location>
</feature>
<name>A0A2T3BG15_AMORE</name>
<dbReference type="PANTHER" id="PTHR46154">
    <property type="match status" value="1"/>
</dbReference>
<dbReference type="InterPro" id="IPR031155">
    <property type="entry name" value="DUR"/>
</dbReference>
<sequence>MANGVQIEPPFSQGVGYGIVVGLGAAFAIGMSMVSLFLSKYFEEKQDSEMFMTAKHSVKTGLTASAVVSSWTIAATLLSSTSYGYSYGISGPFWYGAGASVQILLFSVAAIELKRKAPHAQTFLQIAKHRYGAPAHIVLCCYCLLYQVILTVSLLVGGSAVFSILTGVDRNALCFLFPIGVVIYTLCGGIKATFLTDWIHTVIIFVIMLMSAFVVYTTSSVIGSSDKMWELLTEAAGLHPVEGNAQGSYLTMRSVEGGYIGLVFVGTGFAAAVDSQLFQKAIAADPAGTLGGYLLGGTSWFTIPFVLATTFGLAAAATEHLPSFPTYPNRMNEYEVSSGLALPYAALSIMGKGGGAAILLMVFMAVTSAMSSETVATTALLTYNLYQSYINPKATGKQLLRFSNMIVPGFAIVTAGIAAGLNHAGFSVSFLVTISGILVDSAIVPMACTIMWSKQSKFAVIAAPLISSAAGILAWILTAHSTEGVITITTLSANLPLVAGNICSLCSPLVLTPLFTFIRSENYDFEKFKEVRPADDYEEGDEQTSRESAADKEAAMEAARTEDEKNEKILLRARKWAIIASIVMTVSYLILWPIPMYGTRYVFSKGFFKGWIVVVFLWAFFATTVITLLPIWESRDTLIKFARYVTSGRISKTGPPKKRMEMIEGEELQAESGVVMEKGGEKVGVLLSETK</sequence>
<dbReference type="STRING" id="857342.A0A2T3BG15"/>
<feature type="transmembrane region" description="Helical" evidence="9">
    <location>
        <begin position="427"/>
        <end position="451"/>
    </location>
</feature>
<feature type="transmembrane region" description="Helical" evidence="9">
    <location>
        <begin position="15"/>
        <end position="39"/>
    </location>
</feature>
<feature type="transmembrane region" description="Helical" evidence="9">
    <location>
        <begin position="258"/>
        <end position="278"/>
    </location>
</feature>
<dbReference type="RefSeq" id="XP_024725839.1">
    <property type="nucleotide sequence ID" value="XM_024862260.1"/>
</dbReference>
<feature type="transmembrane region" description="Helical" evidence="9">
    <location>
        <begin position="610"/>
        <end position="632"/>
    </location>
</feature>
<evidence type="ECO:0000256" key="1">
    <source>
        <dbReference type="ARBA" id="ARBA00004141"/>
    </source>
</evidence>
<dbReference type="Gene3D" id="1.20.1730.10">
    <property type="entry name" value="Sodium/glucose cotransporter"/>
    <property type="match status" value="1"/>
</dbReference>
<dbReference type="Pfam" id="PF00474">
    <property type="entry name" value="SSF"/>
    <property type="match status" value="1"/>
</dbReference>
<feature type="transmembrane region" description="Helical" evidence="9">
    <location>
        <begin position="170"/>
        <end position="190"/>
    </location>
</feature>
<feature type="transmembrane region" description="Helical" evidence="9">
    <location>
        <begin position="290"/>
        <end position="317"/>
    </location>
</feature>
<gene>
    <name evidence="10" type="ORF">M430DRAFT_132670</name>
</gene>
<feature type="transmembrane region" description="Helical" evidence="9">
    <location>
        <begin position="60"/>
        <end position="81"/>
    </location>
</feature>
<dbReference type="InParanoid" id="A0A2T3BG15"/>
<dbReference type="GO" id="GO:0015489">
    <property type="term" value="F:putrescine transmembrane transporter activity"/>
    <property type="evidence" value="ECO:0007669"/>
    <property type="project" value="TreeGrafter"/>
</dbReference>
<feature type="compositionally biased region" description="Basic and acidic residues" evidence="8">
    <location>
        <begin position="543"/>
        <end position="560"/>
    </location>
</feature>
<evidence type="ECO:0000313" key="10">
    <source>
        <dbReference type="EMBL" id="PSS28314.1"/>
    </source>
</evidence>
<evidence type="ECO:0000256" key="9">
    <source>
        <dbReference type="SAM" id="Phobius"/>
    </source>
</evidence>
<feature type="transmembrane region" description="Helical" evidence="9">
    <location>
        <begin position="134"/>
        <end position="164"/>
    </location>
</feature>
<feature type="transmembrane region" description="Helical" evidence="9">
    <location>
        <begin position="402"/>
        <end position="421"/>
    </location>
</feature>
<evidence type="ECO:0000256" key="6">
    <source>
        <dbReference type="ARBA" id="ARBA00023136"/>
    </source>
</evidence>
<dbReference type="Proteomes" id="UP000241818">
    <property type="component" value="Unassembled WGS sequence"/>
</dbReference>
<dbReference type="GeneID" id="36570341"/>
<feature type="region of interest" description="Disordered" evidence="8">
    <location>
        <begin position="534"/>
        <end position="560"/>
    </location>
</feature>
<keyword evidence="3" id="KW-0813">Transport</keyword>
<evidence type="ECO:0000256" key="3">
    <source>
        <dbReference type="ARBA" id="ARBA00022448"/>
    </source>
</evidence>
<feature type="transmembrane region" description="Helical" evidence="9">
    <location>
        <begin position="458"/>
        <end position="477"/>
    </location>
</feature>
<protein>
    <recommendedName>
        <fullName evidence="12">Urea active transporter</fullName>
    </recommendedName>
</protein>
<evidence type="ECO:0000313" key="11">
    <source>
        <dbReference type="Proteomes" id="UP000241818"/>
    </source>
</evidence>
<evidence type="ECO:0008006" key="12">
    <source>
        <dbReference type="Google" id="ProtNLM"/>
    </source>
</evidence>
<dbReference type="InterPro" id="IPR038377">
    <property type="entry name" value="Na/Glc_symporter_sf"/>
</dbReference>
<evidence type="ECO:0000256" key="4">
    <source>
        <dbReference type="ARBA" id="ARBA00022692"/>
    </source>
</evidence>
<dbReference type="GO" id="GO:0015606">
    <property type="term" value="F:spermidine transmembrane transporter activity"/>
    <property type="evidence" value="ECO:0007669"/>
    <property type="project" value="TreeGrafter"/>
</dbReference>
<dbReference type="OrthoDB" id="6132759at2759"/>